<proteinExistence type="inferred from homology"/>
<feature type="domain" description="Fibronectin type-III" evidence="11">
    <location>
        <begin position="321"/>
        <end position="416"/>
    </location>
</feature>
<comment type="subcellular location">
    <subcellularLocation>
        <location evidence="1">Membrane</location>
        <topology evidence="1">Single-pass type I membrane protein</topology>
    </subcellularLocation>
</comment>
<keyword evidence="3 10" id="KW-0812">Transmembrane</keyword>
<keyword evidence="9" id="KW-0325">Glycoprotein</keyword>
<sequence>MCFLKQNPVKLDKYVAKGHAYISQKLHIPHHYRDRKRRFLLRSGHSASTGAEVTPGLAKINKNSNILQKRPNLRRQEHGNCMDVCLHYKSDQDKSDDLVSISEKALEDFPLRVVPIFTPWFPSGTERSCPIKPKKAPPVISFNQQKSSECFPQQPEFVFSSRCTDDQEKFVDTSTTSTTGSLQLLISWWCHPRCWVITIRDVNQTHFQHTFGYLSLSLWHPCKVAWKGTYRKLRLYRFLNISCSYNVLQRLFACKWIYLNNVKAKTTNSFIFSQREDFQHCQSIFNPVAAFNINIISKDIISKVEFISEAYTVSLIAITQAPRPVITSVNATATTLNLTWNKGHWHSTKCQIRYKCSTTEQWTDTLIVTDQEELEVSHLINGLQPFSQYSLTVACSGDYGLWSVWSEEFQRMTLEAKPTAAPYVSFYVEPSGNRSKRTQKLIVIWKALEIKEARGVILGYEVTYTPTKQPGLKRIIYTKDQKANLEVTAEDYDLNITAYNAAGHSPSTNLRVNAGVFQSLPKVKGLWASSEVSSLRIRWEPTAVNVSEFAIEWFSFDDVASKQWKRLNGSTFSTVLKGQIKPLKIYSIAVYSLYGTLCAPPETIQASLDYGTHLDIVQLQPVKVTKTSVTVQWLWQEQSPITNVLQYRLVLSGAHETSLLFPHQWQHTFHNLQANVKYVVTIYGETTSGNFSRANTEFTTPHLETDEIINAAVPIVLLILAFSIFSVLSRTVFKDYFFPNIANPGQSHIGHWLLNPPYEREAVINVLKFEDRLTETSLIHIEPRTSLDTECFDEDMTMSKMSLPDNVPMENSDNFENSMTLPGFSEYIVLPLLHDHFGYVENCEIQNWAKE</sequence>
<evidence type="ECO:0000259" key="11">
    <source>
        <dbReference type="PROSITE" id="PS50853"/>
    </source>
</evidence>
<comment type="caution">
    <text evidence="12">The sequence shown here is derived from an EMBL/GenBank/DDBJ whole genome shotgun (WGS) entry which is preliminary data.</text>
</comment>
<accession>A0AA88MQF7</accession>
<dbReference type="InterPro" id="IPR013783">
    <property type="entry name" value="Ig-like_fold"/>
</dbReference>
<dbReference type="CDD" id="cd00063">
    <property type="entry name" value="FN3"/>
    <property type="match status" value="2"/>
</dbReference>
<gene>
    <name evidence="12" type="ORF">Q7C36_012591</name>
</gene>
<evidence type="ECO:0000313" key="13">
    <source>
        <dbReference type="Proteomes" id="UP001187315"/>
    </source>
</evidence>
<dbReference type="Gene3D" id="2.60.40.10">
    <property type="entry name" value="Immunoglobulins"/>
    <property type="match status" value="4"/>
</dbReference>
<keyword evidence="13" id="KW-1185">Reference proteome</keyword>
<dbReference type="PANTHER" id="PTHR48423:SF1">
    <property type="entry name" value="INTERLEUKIN-27 RECEPTOR SUBUNIT ALPHA"/>
    <property type="match status" value="1"/>
</dbReference>
<evidence type="ECO:0000256" key="3">
    <source>
        <dbReference type="ARBA" id="ARBA00022692"/>
    </source>
</evidence>
<evidence type="ECO:0000256" key="1">
    <source>
        <dbReference type="ARBA" id="ARBA00004479"/>
    </source>
</evidence>
<reference evidence="12" key="1">
    <citation type="submission" date="2023-08" db="EMBL/GenBank/DDBJ databases">
        <title>Pelteobagrus vachellii genome.</title>
        <authorList>
            <person name="Liu H."/>
        </authorList>
    </citation>
    <scope>NUCLEOTIDE SEQUENCE</scope>
    <source>
        <strain evidence="12">PRFRI_2022a</strain>
        <tissue evidence="12">Muscle</tissue>
    </source>
</reference>
<keyword evidence="6 10" id="KW-1133">Transmembrane helix</keyword>
<evidence type="ECO:0000256" key="8">
    <source>
        <dbReference type="ARBA" id="ARBA00023170"/>
    </source>
</evidence>
<keyword evidence="4" id="KW-0732">Signal</keyword>
<organism evidence="12 13">
    <name type="scientific">Tachysurus vachellii</name>
    <name type="common">Darkbarbel catfish</name>
    <name type="synonym">Pelteobagrus vachellii</name>
    <dbReference type="NCBI Taxonomy" id="175792"/>
    <lineage>
        <taxon>Eukaryota</taxon>
        <taxon>Metazoa</taxon>
        <taxon>Chordata</taxon>
        <taxon>Craniata</taxon>
        <taxon>Vertebrata</taxon>
        <taxon>Euteleostomi</taxon>
        <taxon>Actinopterygii</taxon>
        <taxon>Neopterygii</taxon>
        <taxon>Teleostei</taxon>
        <taxon>Ostariophysi</taxon>
        <taxon>Siluriformes</taxon>
        <taxon>Bagridae</taxon>
        <taxon>Tachysurus</taxon>
    </lineage>
</organism>
<keyword evidence="5" id="KW-0677">Repeat</keyword>
<keyword evidence="7 10" id="KW-0472">Membrane</keyword>
<feature type="transmembrane region" description="Helical" evidence="10">
    <location>
        <begin position="708"/>
        <end position="728"/>
    </location>
</feature>
<dbReference type="InterPro" id="IPR052672">
    <property type="entry name" value="Type1_Cytokine_Rcpt_Type2"/>
</dbReference>
<evidence type="ECO:0000256" key="7">
    <source>
        <dbReference type="ARBA" id="ARBA00023136"/>
    </source>
</evidence>
<dbReference type="Pfam" id="PF00041">
    <property type="entry name" value="fn3"/>
    <property type="match status" value="1"/>
</dbReference>
<dbReference type="InterPro" id="IPR036116">
    <property type="entry name" value="FN3_sf"/>
</dbReference>
<evidence type="ECO:0000256" key="6">
    <source>
        <dbReference type="ARBA" id="ARBA00022989"/>
    </source>
</evidence>
<dbReference type="GO" id="GO:0005886">
    <property type="term" value="C:plasma membrane"/>
    <property type="evidence" value="ECO:0007669"/>
    <property type="project" value="UniProtKB-ARBA"/>
</dbReference>
<evidence type="ECO:0000256" key="9">
    <source>
        <dbReference type="ARBA" id="ARBA00023180"/>
    </source>
</evidence>
<dbReference type="AlphaFoldDB" id="A0AA88MQF7"/>
<dbReference type="SUPFAM" id="SSF49265">
    <property type="entry name" value="Fibronectin type III"/>
    <property type="match status" value="3"/>
</dbReference>
<evidence type="ECO:0000256" key="4">
    <source>
        <dbReference type="ARBA" id="ARBA00022729"/>
    </source>
</evidence>
<dbReference type="EMBL" id="JAVHJS010000012">
    <property type="protein sequence ID" value="KAK2841012.1"/>
    <property type="molecule type" value="Genomic_DNA"/>
</dbReference>
<name>A0AA88MQF7_TACVA</name>
<evidence type="ECO:0000256" key="5">
    <source>
        <dbReference type="ARBA" id="ARBA00022737"/>
    </source>
</evidence>
<evidence type="ECO:0000256" key="10">
    <source>
        <dbReference type="SAM" id="Phobius"/>
    </source>
</evidence>
<keyword evidence="8" id="KW-0675">Receptor</keyword>
<feature type="domain" description="Fibronectin type-III" evidence="11">
    <location>
        <begin position="615"/>
        <end position="703"/>
    </location>
</feature>
<dbReference type="PANTHER" id="PTHR48423">
    <property type="entry name" value="INTERLEUKIN-27 RECEPTOR SUBUNIT ALPHA"/>
    <property type="match status" value="1"/>
</dbReference>
<protein>
    <recommendedName>
        <fullName evidence="11">Fibronectin type-III domain-containing protein</fullName>
    </recommendedName>
</protein>
<dbReference type="SMART" id="SM00060">
    <property type="entry name" value="FN3"/>
    <property type="match status" value="3"/>
</dbReference>
<dbReference type="InterPro" id="IPR003961">
    <property type="entry name" value="FN3_dom"/>
</dbReference>
<dbReference type="Proteomes" id="UP001187315">
    <property type="component" value="Unassembled WGS sequence"/>
</dbReference>
<comment type="similarity">
    <text evidence="2">Belongs to the type I cytokine receptor family. Type 2 subfamily.</text>
</comment>
<evidence type="ECO:0000256" key="2">
    <source>
        <dbReference type="ARBA" id="ARBA00008921"/>
    </source>
</evidence>
<dbReference type="CDD" id="cd22293">
    <property type="entry name" value="RBD_SHLD3_N"/>
    <property type="match status" value="1"/>
</dbReference>
<evidence type="ECO:0000313" key="12">
    <source>
        <dbReference type="EMBL" id="KAK2841012.1"/>
    </source>
</evidence>
<dbReference type="PROSITE" id="PS50853">
    <property type="entry name" value="FN3"/>
    <property type="match status" value="2"/>
</dbReference>